<evidence type="ECO:0000256" key="3">
    <source>
        <dbReference type="ARBA" id="ARBA00022475"/>
    </source>
</evidence>
<dbReference type="Pfam" id="PF00924">
    <property type="entry name" value="MS_channel_2nd"/>
    <property type="match status" value="1"/>
</dbReference>
<dbReference type="AlphaFoldDB" id="A0A4V1AC08"/>
<keyword evidence="7" id="KW-0407">Ion channel</keyword>
<keyword evidence="7" id="KW-0406">Ion transport</keyword>
<protein>
    <recommendedName>
        <fullName evidence="7">Small-conductance mechanosensitive channel</fullName>
    </recommendedName>
</protein>
<evidence type="ECO:0000259" key="8">
    <source>
        <dbReference type="Pfam" id="PF00924"/>
    </source>
</evidence>
<evidence type="ECO:0000256" key="4">
    <source>
        <dbReference type="ARBA" id="ARBA00022692"/>
    </source>
</evidence>
<comment type="function">
    <text evidence="7">Mechanosensitive channel that participates in the regulation of osmotic pressure changes within the cell, opening in response to stretch forces in the membrane lipid bilayer, without the need for other proteins. Contributes to normal resistance to hypoosmotic shock. Forms an ion channel of 1.0 nanosiemens conductance with a slight preference for anions.</text>
</comment>
<dbReference type="Gene3D" id="1.10.287.1260">
    <property type="match status" value="1"/>
</dbReference>
<dbReference type="InterPro" id="IPR010920">
    <property type="entry name" value="LSM_dom_sf"/>
</dbReference>
<dbReference type="SUPFAM" id="SSF82861">
    <property type="entry name" value="Mechanosensitive channel protein MscS (YggB), transmembrane region"/>
    <property type="match status" value="1"/>
</dbReference>
<comment type="subcellular location">
    <subcellularLocation>
        <location evidence="7">Cell inner membrane</location>
        <topology evidence="7">Multi-pass membrane protein</topology>
    </subcellularLocation>
    <subcellularLocation>
        <location evidence="1">Cell membrane</location>
        <topology evidence="1">Multi-pass membrane protein</topology>
    </subcellularLocation>
</comment>
<accession>A0A4V1AC08</accession>
<keyword evidence="6 7" id="KW-0472">Membrane</keyword>
<dbReference type="KEGG" id="hpse:HPF_19120"/>
<dbReference type="Proteomes" id="UP000293912">
    <property type="component" value="Chromosome"/>
</dbReference>
<comment type="caution">
    <text evidence="7">Lacks conserved residue(s) required for the propagation of feature annotation.</text>
</comment>
<evidence type="ECO:0000256" key="2">
    <source>
        <dbReference type="ARBA" id="ARBA00008017"/>
    </source>
</evidence>
<feature type="transmembrane region" description="Helical" evidence="7">
    <location>
        <begin position="106"/>
        <end position="133"/>
    </location>
</feature>
<sequence>MGEGRSHRDKVFQEKGFIMNMEVVWNFLSTQGADFGLKILGAIAAWVVGRWLISVAVRLIGAALEKGKKIDATLTQYLKSIISVLLTLVLVLAILDIFGIKTTSFAALLAGAGLAIGAAWSGMLGNFAAGLFLQVLRPYKVGDFINAGGTLGTVKELGLFATTVLTPDNVLTVVGNNKVFSDNVQNFSAEPYRRVDCVAKVANSVDVLDAMARLRPVIAAIPNVKASPAPDIEILQFTPEGPLLCVRPYTHTDHYWQVYFDTHKAIVLTFGAAGYPVPETPMAHRSVG</sequence>
<evidence type="ECO:0000313" key="9">
    <source>
        <dbReference type="EMBL" id="QBM29813.1"/>
    </source>
</evidence>
<evidence type="ECO:0000256" key="5">
    <source>
        <dbReference type="ARBA" id="ARBA00022989"/>
    </source>
</evidence>
<dbReference type="GO" id="GO:0008381">
    <property type="term" value="F:mechanosensitive monoatomic ion channel activity"/>
    <property type="evidence" value="ECO:0007669"/>
    <property type="project" value="InterPro"/>
</dbReference>
<dbReference type="SUPFAM" id="SSF82689">
    <property type="entry name" value="Mechanosensitive channel protein MscS (YggB), C-terminal domain"/>
    <property type="match status" value="1"/>
</dbReference>
<evidence type="ECO:0000256" key="7">
    <source>
        <dbReference type="RuleBase" id="RU369025"/>
    </source>
</evidence>
<dbReference type="PANTHER" id="PTHR30221:SF3">
    <property type="entry name" value="SMALL-CONDUCTANCE MECHANOSENSITIVE CHANNEL"/>
    <property type="match status" value="1"/>
</dbReference>
<reference evidence="9 10" key="1">
    <citation type="submission" date="2019-03" db="EMBL/GenBank/DDBJ databases">
        <authorList>
            <person name="Sebastian G."/>
            <person name="Baumann P."/>
            <person name="Ruckert C."/>
            <person name="Kalinowski J."/>
            <person name="Nebel B."/>
            <person name="Takors R."/>
            <person name="Blombach B."/>
        </authorList>
    </citation>
    <scope>NUCLEOTIDE SEQUENCE [LARGE SCALE GENOMIC DNA]</scope>
    <source>
        <strain evidence="9 10">DSM 1084</strain>
    </source>
</reference>
<keyword evidence="7" id="KW-0813">Transport</keyword>
<dbReference type="SUPFAM" id="SSF50182">
    <property type="entry name" value="Sm-like ribonucleoproteins"/>
    <property type="match status" value="1"/>
</dbReference>
<feature type="transmembrane region" description="Helical" evidence="7">
    <location>
        <begin position="35"/>
        <end position="60"/>
    </location>
</feature>
<name>A0A4V1AC08_HYDPS</name>
<dbReference type="Gene3D" id="3.30.70.100">
    <property type="match status" value="1"/>
</dbReference>
<dbReference type="GO" id="GO:0005886">
    <property type="term" value="C:plasma membrane"/>
    <property type="evidence" value="ECO:0007669"/>
    <property type="project" value="UniProtKB-SubCell"/>
</dbReference>
<dbReference type="InterPro" id="IPR045275">
    <property type="entry name" value="MscS_archaea/bacteria_type"/>
</dbReference>
<evidence type="ECO:0000256" key="1">
    <source>
        <dbReference type="ARBA" id="ARBA00004651"/>
    </source>
</evidence>
<keyword evidence="10" id="KW-1185">Reference proteome</keyword>
<dbReference type="InterPro" id="IPR011066">
    <property type="entry name" value="MscS_channel_C_sf"/>
</dbReference>
<comment type="subunit">
    <text evidence="7">Homoheptamer.</text>
</comment>
<dbReference type="InterPro" id="IPR023408">
    <property type="entry name" value="MscS_beta-dom_sf"/>
</dbReference>
<gene>
    <name evidence="9" type="primary">mscS</name>
    <name evidence="9" type="ORF">HPF_19120</name>
</gene>
<dbReference type="EMBL" id="CP037867">
    <property type="protein sequence ID" value="QBM29813.1"/>
    <property type="molecule type" value="Genomic_DNA"/>
</dbReference>
<keyword evidence="7" id="KW-0997">Cell inner membrane</keyword>
<proteinExistence type="inferred from homology"/>
<evidence type="ECO:0000313" key="10">
    <source>
        <dbReference type="Proteomes" id="UP000293912"/>
    </source>
</evidence>
<evidence type="ECO:0000256" key="6">
    <source>
        <dbReference type="ARBA" id="ARBA00023136"/>
    </source>
</evidence>
<feature type="domain" description="Mechanosensitive ion channel MscS" evidence="8">
    <location>
        <begin position="124"/>
        <end position="188"/>
    </location>
</feature>
<feature type="transmembrane region" description="Helical" evidence="7">
    <location>
        <begin position="81"/>
        <end position="100"/>
    </location>
</feature>
<keyword evidence="5 7" id="KW-1133">Transmembrane helix</keyword>
<dbReference type="Gene3D" id="2.30.30.60">
    <property type="match status" value="1"/>
</dbReference>
<comment type="similarity">
    <text evidence="2 7">Belongs to the MscS (TC 1.A.23) family.</text>
</comment>
<dbReference type="InterPro" id="IPR006685">
    <property type="entry name" value="MscS_channel_2nd"/>
</dbReference>
<keyword evidence="3" id="KW-1003">Cell membrane</keyword>
<organism evidence="9 10">
    <name type="scientific">Hydrogenophaga pseudoflava</name>
    <name type="common">Pseudomonas carboxydoflava</name>
    <dbReference type="NCBI Taxonomy" id="47421"/>
    <lineage>
        <taxon>Bacteria</taxon>
        <taxon>Pseudomonadati</taxon>
        <taxon>Pseudomonadota</taxon>
        <taxon>Betaproteobacteria</taxon>
        <taxon>Burkholderiales</taxon>
        <taxon>Comamonadaceae</taxon>
        <taxon>Hydrogenophaga</taxon>
    </lineage>
</organism>
<dbReference type="InterPro" id="IPR011014">
    <property type="entry name" value="MscS_channel_TM-2"/>
</dbReference>
<dbReference type="PANTHER" id="PTHR30221">
    <property type="entry name" value="SMALL-CONDUCTANCE MECHANOSENSITIVE CHANNEL"/>
    <property type="match status" value="1"/>
</dbReference>
<keyword evidence="4 7" id="KW-0812">Transmembrane</keyword>